<dbReference type="Proteomes" id="UP000468581">
    <property type="component" value="Unassembled WGS sequence"/>
</dbReference>
<dbReference type="InterPro" id="IPR050583">
    <property type="entry name" value="Mycobacterial_A85_antigen"/>
</dbReference>
<name>A0A6P0UP62_9FLAO</name>
<evidence type="ECO:0000313" key="2">
    <source>
        <dbReference type="Proteomes" id="UP000468581"/>
    </source>
</evidence>
<organism evidence="1 2">
    <name type="scientific">Leptobacterium flavescens</name>
    <dbReference type="NCBI Taxonomy" id="472055"/>
    <lineage>
        <taxon>Bacteria</taxon>
        <taxon>Pseudomonadati</taxon>
        <taxon>Bacteroidota</taxon>
        <taxon>Flavobacteriia</taxon>
        <taxon>Flavobacteriales</taxon>
        <taxon>Flavobacteriaceae</taxon>
        <taxon>Leptobacterium</taxon>
    </lineage>
</organism>
<keyword evidence="2" id="KW-1185">Reference proteome</keyword>
<accession>A0A6P0UP62</accession>
<dbReference type="Pfam" id="PF00756">
    <property type="entry name" value="Esterase"/>
    <property type="match status" value="1"/>
</dbReference>
<evidence type="ECO:0008006" key="3">
    <source>
        <dbReference type="Google" id="ProtNLM"/>
    </source>
</evidence>
<dbReference type="PANTHER" id="PTHR48098:SF6">
    <property type="entry name" value="FERRI-BACILLIBACTIN ESTERASE BESA"/>
    <property type="match status" value="1"/>
</dbReference>
<dbReference type="RefSeq" id="WP_163606691.1">
    <property type="nucleotide sequence ID" value="NZ_JAABOO010000002.1"/>
</dbReference>
<dbReference type="SUPFAM" id="SSF53474">
    <property type="entry name" value="alpha/beta-Hydrolases"/>
    <property type="match status" value="1"/>
</dbReference>
<dbReference type="PANTHER" id="PTHR48098">
    <property type="entry name" value="ENTEROCHELIN ESTERASE-RELATED"/>
    <property type="match status" value="1"/>
</dbReference>
<dbReference type="Gene3D" id="3.40.50.1820">
    <property type="entry name" value="alpha/beta hydrolase"/>
    <property type="match status" value="1"/>
</dbReference>
<sequence>MKVYLKKIALLLGTVVLSVLATALFIEYNFQNNKYGEDVIQAEIFSKSMNEKRPFIVHLPKNYDSDTSRRYPVMYILDGTSQDIHTAHKIDILSEAKVFPEAIVVGIPNTSGNRSRDFTPHYMKIDLEDEDSKRGNGNNFLRFFEKELIPYIDANYRTSSFRSLSGNSRGGLFALYAMLEKPGLFNAYMCYSPAFWREDKLIVNRAEALLRKGSKKKVFLYMSLGSEENEKMKRGFVAMEKMINRNRPEGMSFYIEVTPKSDHGSNSYNSTVSALAKLGSFMNIIENSN</sequence>
<comment type="caution">
    <text evidence="1">The sequence shown here is derived from an EMBL/GenBank/DDBJ whole genome shotgun (WGS) entry which is preliminary data.</text>
</comment>
<proteinExistence type="predicted"/>
<gene>
    <name evidence="1" type="ORF">GWK08_09285</name>
</gene>
<dbReference type="EMBL" id="JAABOO010000002">
    <property type="protein sequence ID" value="NER13629.1"/>
    <property type="molecule type" value="Genomic_DNA"/>
</dbReference>
<dbReference type="AlphaFoldDB" id="A0A6P0UP62"/>
<reference evidence="1 2" key="1">
    <citation type="submission" date="2020-01" db="EMBL/GenBank/DDBJ databases">
        <title>Leptobacterium flavescens.</title>
        <authorList>
            <person name="Wang G."/>
        </authorList>
    </citation>
    <scope>NUCLEOTIDE SEQUENCE [LARGE SCALE GENOMIC DNA]</scope>
    <source>
        <strain evidence="1 2">KCTC 22160</strain>
    </source>
</reference>
<protein>
    <recommendedName>
        <fullName evidence="3">Alpha/beta hydrolase</fullName>
    </recommendedName>
</protein>
<dbReference type="InterPro" id="IPR000801">
    <property type="entry name" value="Esterase-like"/>
</dbReference>
<dbReference type="InterPro" id="IPR029058">
    <property type="entry name" value="AB_hydrolase_fold"/>
</dbReference>
<evidence type="ECO:0000313" key="1">
    <source>
        <dbReference type="EMBL" id="NER13629.1"/>
    </source>
</evidence>